<comment type="function">
    <text evidence="4">Essential component of the PAM complex, a complex required for the translocation of transit peptide-containing proteins from the inner membrane into the mitochondrial matrix in an ATP-dependent manner.</text>
</comment>
<dbReference type="PANTHER" id="PTHR21237">
    <property type="entry name" value="GRPE PROTEIN"/>
    <property type="match status" value="1"/>
</dbReference>
<dbReference type="HAMAP" id="MF_01151">
    <property type="entry name" value="GrpE"/>
    <property type="match status" value="1"/>
</dbReference>
<reference evidence="6" key="1">
    <citation type="submission" date="2014-07" db="EMBL/GenBank/DDBJ databases">
        <authorList>
            <person name="Martin A.A"/>
            <person name="De Silva N."/>
        </authorList>
    </citation>
    <scope>NUCLEOTIDE SEQUENCE</scope>
</reference>
<name>A0A0K0G3R1_STRVS</name>
<dbReference type="InterPro" id="IPR000740">
    <property type="entry name" value="GrpE"/>
</dbReference>
<evidence type="ECO:0000256" key="4">
    <source>
        <dbReference type="RuleBase" id="RU000640"/>
    </source>
</evidence>
<dbReference type="Pfam" id="PF01025">
    <property type="entry name" value="GrpE"/>
    <property type="match status" value="1"/>
</dbReference>
<dbReference type="STRING" id="75913.A0A0K0G3R1"/>
<keyword evidence="4" id="KW-0496">Mitochondrion</keyword>
<dbReference type="Proteomes" id="UP000035680">
    <property type="component" value="Unassembled WGS sequence"/>
</dbReference>
<evidence type="ECO:0000256" key="1">
    <source>
        <dbReference type="ARBA" id="ARBA00004305"/>
    </source>
</evidence>
<dbReference type="SUPFAM" id="SSF58014">
    <property type="entry name" value="Coiled-coil domain of nucleotide exchange factor GrpE"/>
    <property type="match status" value="1"/>
</dbReference>
<dbReference type="GO" id="GO:0042803">
    <property type="term" value="F:protein homodimerization activity"/>
    <property type="evidence" value="ECO:0007669"/>
    <property type="project" value="InterPro"/>
</dbReference>
<reference evidence="7" key="2">
    <citation type="submission" date="2015-08" db="UniProtKB">
        <authorList>
            <consortium name="WormBaseParasite"/>
        </authorList>
    </citation>
    <scope>IDENTIFICATION</scope>
</reference>
<dbReference type="PANTHER" id="PTHR21237:SF23">
    <property type="entry name" value="GRPE PROTEIN HOMOLOG, MITOCHONDRIAL"/>
    <property type="match status" value="1"/>
</dbReference>
<evidence type="ECO:0000313" key="7">
    <source>
        <dbReference type="WBParaSite" id="SVE_1936800.1"/>
    </source>
</evidence>
<dbReference type="CDD" id="cd00446">
    <property type="entry name" value="GrpE"/>
    <property type="match status" value="1"/>
</dbReference>
<dbReference type="WBParaSite" id="SVE_1936800.1">
    <property type="protein sequence ID" value="SVE_1936800.1"/>
    <property type="gene ID" value="SVE_1936800"/>
</dbReference>
<dbReference type="PROSITE" id="PS01071">
    <property type="entry name" value="GRPE"/>
    <property type="match status" value="1"/>
</dbReference>
<dbReference type="Gene3D" id="2.30.22.10">
    <property type="entry name" value="Head domain of nucleotide exchange factor GrpE"/>
    <property type="match status" value="1"/>
</dbReference>
<keyword evidence="6" id="KW-1185">Reference proteome</keyword>
<dbReference type="SUPFAM" id="SSF51064">
    <property type="entry name" value="Head domain of nucleotide exchange factor GrpE"/>
    <property type="match status" value="1"/>
</dbReference>
<dbReference type="GO" id="GO:0000774">
    <property type="term" value="F:adenyl-nucleotide exchange factor activity"/>
    <property type="evidence" value="ECO:0007669"/>
    <property type="project" value="InterPro"/>
</dbReference>
<dbReference type="GO" id="GO:0030150">
    <property type="term" value="P:protein import into mitochondrial matrix"/>
    <property type="evidence" value="ECO:0007669"/>
    <property type="project" value="TreeGrafter"/>
</dbReference>
<dbReference type="FunFam" id="2.30.22.10:FF:000002">
    <property type="entry name" value="GrpE protein homolog"/>
    <property type="match status" value="1"/>
</dbReference>
<dbReference type="GO" id="GO:0051082">
    <property type="term" value="F:unfolded protein binding"/>
    <property type="evidence" value="ECO:0007669"/>
    <property type="project" value="TreeGrafter"/>
</dbReference>
<dbReference type="InterPro" id="IPR009012">
    <property type="entry name" value="GrpE_head"/>
</dbReference>
<protein>
    <recommendedName>
        <fullName evidence="4">GrpE protein homolog</fullName>
    </recommendedName>
</protein>
<dbReference type="GO" id="GO:0051087">
    <property type="term" value="F:protein-folding chaperone binding"/>
    <property type="evidence" value="ECO:0007669"/>
    <property type="project" value="InterPro"/>
</dbReference>
<dbReference type="InterPro" id="IPR013805">
    <property type="entry name" value="GrpE_CC"/>
</dbReference>
<proteinExistence type="inferred from homology"/>
<dbReference type="AlphaFoldDB" id="A0A0K0G3R1"/>
<dbReference type="GO" id="GO:0006457">
    <property type="term" value="P:protein folding"/>
    <property type="evidence" value="ECO:0007669"/>
    <property type="project" value="InterPro"/>
</dbReference>
<organism evidence="6 7">
    <name type="scientific">Strongyloides venezuelensis</name>
    <name type="common">Threadworm</name>
    <dbReference type="NCBI Taxonomy" id="75913"/>
    <lineage>
        <taxon>Eukaryota</taxon>
        <taxon>Metazoa</taxon>
        <taxon>Ecdysozoa</taxon>
        <taxon>Nematoda</taxon>
        <taxon>Chromadorea</taxon>
        <taxon>Rhabditida</taxon>
        <taxon>Tylenchina</taxon>
        <taxon>Panagrolaimomorpha</taxon>
        <taxon>Strongyloidoidea</taxon>
        <taxon>Strongyloididae</taxon>
        <taxon>Strongyloides</taxon>
    </lineage>
</organism>
<comment type="similarity">
    <text evidence="2 5">Belongs to the GrpE family.</text>
</comment>
<evidence type="ECO:0000256" key="2">
    <source>
        <dbReference type="ARBA" id="ARBA00009054"/>
    </source>
</evidence>
<evidence type="ECO:0000256" key="5">
    <source>
        <dbReference type="RuleBase" id="RU004478"/>
    </source>
</evidence>
<comment type="subcellular location">
    <subcellularLocation>
        <location evidence="1 4">Mitochondrion matrix</location>
    </subcellularLocation>
</comment>
<accession>A0A0K0G3R1</accession>
<keyword evidence="3 4" id="KW-0143">Chaperone</keyword>
<sequence>MFVCGRQGISKIVRLSKFIGSTSKSVKFQGSTNFFSTSAKKDNGDEETKDLKFSIKCKDDKRLTFDKYLEHVKNTLAIKEGEELKAPEGALKTIGKEYDILMSEVSELKDKYLRSVAETENVRKRGIRLVDDAKVYAIQGFCKDLLEVADILNLAIDAVPKEDVESDKKLKDLYDGIVMTKEVLLKTFNKHGLTAVNPDGQKFDPNLHEAVFQVPKEQANVPADHVAHVAKIGYSLHGRPIRPAQVGVVKSD</sequence>
<dbReference type="PRINTS" id="PR00773">
    <property type="entry name" value="GRPEPROTEIN"/>
</dbReference>
<evidence type="ECO:0000256" key="3">
    <source>
        <dbReference type="ARBA" id="ARBA00023186"/>
    </source>
</evidence>
<dbReference type="GO" id="GO:0001405">
    <property type="term" value="C:PAM complex, Tim23 associated import motor"/>
    <property type="evidence" value="ECO:0007669"/>
    <property type="project" value="TreeGrafter"/>
</dbReference>
<dbReference type="Gene3D" id="3.90.20.20">
    <property type="match status" value="1"/>
</dbReference>
<evidence type="ECO:0000313" key="6">
    <source>
        <dbReference type="Proteomes" id="UP000035680"/>
    </source>
</evidence>